<dbReference type="RefSeq" id="WP_103523788.1">
    <property type="nucleotide sequence ID" value="NZ_JAIZDC010000001.1"/>
</dbReference>
<reference evidence="1 2" key="1">
    <citation type="submission" date="2018-10" db="EMBL/GenBank/DDBJ databases">
        <title>Draft genome sequence of Aquitalea MWU14-2217 isolated from a wild cranberry bog in Provincetown, Massachusetts.</title>
        <authorList>
            <person name="Ebadzadsahrai G."/>
            <person name="Soby S."/>
        </authorList>
    </citation>
    <scope>NUCLEOTIDE SEQUENCE [LARGE SCALE GENOMIC DNA]</scope>
    <source>
        <strain evidence="1 2">MWU14-2217</strain>
    </source>
</reference>
<name>A0A454JKZ2_9NEIS</name>
<accession>A0A454JKZ2</accession>
<protein>
    <submittedName>
        <fullName evidence="1">Uncharacterized protein</fullName>
    </submittedName>
</protein>
<keyword evidence="2" id="KW-1185">Reference proteome</keyword>
<proteinExistence type="predicted"/>
<evidence type="ECO:0000313" key="2">
    <source>
        <dbReference type="Proteomes" id="UP000274139"/>
    </source>
</evidence>
<sequence length="161" mass="16314">MSGYTTEPSNHLFDTNTAAGQGRLKGVVDAYGAEDYVPVHVMDVPGGVGNVVGLRMTKSGVTVPFPGTDASVQDISVANGGTATNAPTINYSSGRFTALAGATQLVISNSQVTALTKAFANLSSNDSTGWIKNVVPGAGTITINLGAALTANANIDFHLTA</sequence>
<dbReference type="Proteomes" id="UP000274139">
    <property type="component" value="Unassembled WGS sequence"/>
</dbReference>
<organism evidence="1 2">
    <name type="scientific">Aquitalea palustris</name>
    <dbReference type="NCBI Taxonomy" id="2480983"/>
    <lineage>
        <taxon>Bacteria</taxon>
        <taxon>Pseudomonadati</taxon>
        <taxon>Pseudomonadota</taxon>
        <taxon>Betaproteobacteria</taxon>
        <taxon>Neisseriales</taxon>
        <taxon>Chromobacteriaceae</taxon>
        <taxon>Aquitalea</taxon>
    </lineage>
</organism>
<dbReference type="AlphaFoldDB" id="A0A454JKZ2"/>
<gene>
    <name evidence="1" type="ORF">EAY64_05530</name>
</gene>
<dbReference type="EMBL" id="RFAR01000019">
    <property type="protein sequence ID" value="RMD00058.1"/>
    <property type="molecule type" value="Genomic_DNA"/>
</dbReference>
<comment type="caution">
    <text evidence="1">The sequence shown here is derived from an EMBL/GenBank/DDBJ whole genome shotgun (WGS) entry which is preliminary data.</text>
</comment>
<evidence type="ECO:0000313" key="1">
    <source>
        <dbReference type="EMBL" id="RMD00058.1"/>
    </source>
</evidence>